<evidence type="ECO:0000313" key="2">
    <source>
        <dbReference type="EMBL" id="KAJ5350324.1"/>
    </source>
</evidence>
<dbReference type="AlphaFoldDB" id="A0A9W9R0M3"/>
<dbReference type="EMBL" id="JAPZBR010000006">
    <property type="protein sequence ID" value="KAJ5350324.1"/>
    <property type="molecule type" value="Genomic_DNA"/>
</dbReference>
<evidence type="ECO:0000313" key="3">
    <source>
        <dbReference type="Proteomes" id="UP001148299"/>
    </source>
</evidence>
<accession>A0A9W9R0M3</accession>
<reference evidence="2" key="2">
    <citation type="journal article" date="2023" name="IMA Fungus">
        <title>Comparative genomic study of the Penicillium genus elucidates a diverse pangenome and 15 lateral gene transfer events.</title>
        <authorList>
            <person name="Petersen C."/>
            <person name="Sorensen T."/>
            <person name="Nielsen M.R."/>
            <person name="Sondergaard T.E."/>
            <person name="Sorensen J.L."/>
            <person name="Fitzpatrick D.A."/>
            <person name="Frisvad J.C."/>
            <person name="Nielsen K.L."/>
        </authorList>
    </citation>
    <scope>NUCLEOTIDE SEQUENCE</scope>
    <source>
        <strain evidence="2">IBT 35675</strain>
    </source>
</reference>
<sequence>MNRILRMSIDWLTWIINLTLSTYVVYVYIMPLRMPDTLTVLPYYRLLTAVIVYGNKGISEWPGKNNFAGSRRQARMMGPNEPHIQHLSIVCKAPDETTGEAQQLFSVLKNQREA</sequence>
<keyword evidence="3" id="KW-1185">Reference proteome</keyword>
<keyword evidence="1" id="KW-0472">Membrane</keyword>
<comment type="caution">
    <text evidence="2">The sequence shown here is derived from an EMBL/GenBank/DDBJ whole genome shotgun (WGS) entry which is preliminary data.</text>
</comment>
<feature type="transmembrane region" description="Helical" evidence="1">
    <location>
        <begin position="12"/>
        <end position="29"/>
    </location>
</feature>
<reference evidence="2" key="1">
    <citation type="submission" date="2022-12" db="EMBL/GenBank/DDBJ databases">
        <authorList>
            <person name="Petersen C."/>
        </authorList>
    </citation>
    <scope>NUCLEOTIDE SEQUENCE</scope>
    <source>
        <strain evidence="2">IBT 35675</strain>
    </source>
</reference>
<name>A0A9W9R0M3_PENBR</name>
<gene>
    <name evidence="2" type="ORF">N7541_008051</name>
</gene>
<dbReference type="Proteomes" id="UP001148299">
    <property type="component" value="Unassembled WGS sequence"/>
</dbReference>
<keyword evidence="1" id="KW-0812">Transmembrane</keyword>
<organism evidence="2 3">
    <name type="scientific">Penicillium brevicompactum</name>
    <dbReference type="NCBI Taxonomy" id="5074"/>
    <lineage>
        <taxon>Eukaryota</taxon>
        <taxon>Fungi</taxon>
        <taxon>Dikarya</taxon>
        <taxon>Ascomycota</taxon>
        <taxon>Pezizomycotina</taxon>
        <taxon>Eurotiomycetes</taxon>
        <taxon>Eurotiomycetidae</taxon>
        <taxon>Eurotiales</taxon>
        <taxon>Aspergillaceae</taxon>
        <taxon>Penicillium</taxon>
    </lineage>
</organism>
<protein>
    <submittedName>
        <fullName evidence="2">Uncharacterized protein</fullName>
    </submittedName>
</protein>
<evidence type="ECO:0000256" key="1">
    <source>
        <dbReference type="SAM" id="Phobius"/>
    </source>
</evidence>
<proteinExistence type="predicted"/>
<keyword evidence="1" id="KW-1133">Transmembrane helix</keyword>